<proteinExistence type="predicted"/>
<evidence type="ECO:0000313" key="2">
    <source>
        <dbReference type="EMBL" id="SVD34141.1"/>
    </source>
</evidence>
<organism evidence="2">
    <name type="scientific">marine metagenome</name>
    <dbReference type="NCBI Taxonomy" id="408172"/>
    <lineage>
        <taxon>unclassified sequences</taxon>
        <taxon>metagenomes</taxon>
        <taxon>ecological metagenomes</taxon>
    </lineage>
</organism>
<accession>A0A382UKD1</accession>
<protein>
    <recommendedName>
        <fullName evidence="3">Phage shock protein G</fullName>
    </recommendedName>
</protein>
<sequence>MLGTLLKLLGVGIITVFVIGIVFSVIGAIFSISIGLVSFLLFRVAPFLLVGWVALRVIDKFRGRDALSDADRKWLDGD</sequence>
<reference evidence="2" key="1">
    <citation type="submission" date="2018-05" db="EMBL/GenBank/DDBJ databases">
        <authorList>
            <person name="Lanie J.A."/>
            <person name="Ng W.-L."/>
            <person name="Kazmierczak K.M."/>
            <person name="Andrzejewski T.M."/>
            <person name="Davidsen T.M."/>
            <person name="Wayne K.J."/>
            <person name="Tettelin H."/>
            <person name="Glass J.I."/>
            <person name="Rusch D."/>
            <person name="Podicherti R."/>
            <person name="Tsui H.-C.T."/>
            <person name="Winkler M.E."/>
        </authorList>
    </citation>
    <scope>NUCLEOTIDE SEQUENCE</scope>
</reference>
<dbReference type="EMBL" id="UINC01144555">
    <property type="protein sequence ID" value="SVD34141.1"/>
    <property type="molecule type" value="Genomic_DNA"/>
</dbReference>
<evidence type="ECO:0000256" key="1">
    <source>
        <dbReference type="SAM" id="Phobius"/>
    </source>
</evidence>
<gene>
    <name evidence="2" type="ORF">METZ01_LOCUS386995</name>
</gene>
<feature type="transmembrane region" description="Helical" evidence="1">
    <location>
        <begin position="7"/>
        <end position="30"/>
    </location>
</feature>
<dbReference type="AlphaFoldDB" id="A0A382UKD1"/>
<evidence type="ECO:0008006" key="3">
    <source>
        <dbReference type="Google" id="ProtNLM"/>
    </source>
</evidence>
<keyword evidence="1" id="KW-0472">Membrane</keyword>
<feature type="transmembrane region" description="Helical" evidence="1">
    <location>
        <begin position="36"/>
        <end position="55"/>
    </location>
</feature>
<keyword evidence="1" id="KW-1133">Transmembrane helix</keyword>
<keyword evidence="1" id="KW-0812">Transmembrane</keyword>
<name>A0A382UKD1_9ZZZZ</name>